<evidence type="ECO:0000313" key="1">
    <source>
        <dbReference type="EMBL" id="GAA2738154.1"/>
    </source>
</evidence>
<accession>A0ABN3UT20</accession>
<gene>
    <name evidence="1" type="ORF">GCM10010439_71070</name>
</gene>
<evidence type="ECO:0000313" key="2">
    <source>
        <dbReference type="Proteomes" id="UP001501842"/>
    </source>
</evidence>
<name>A0ABN3UT20_9ACTN</name>
<keyword evidence="2" id="KW-1185">Reference proteome</keyword>
<protein>
    <submittedName>
        <fullName evidence="1">Uncharacterized protein</fullName>
    </submittedName>
</protein>
<sequence length="126" mass="12812">MQAGRSALITVLAAVTALSGCGVVEGMTGNKSEVCAETQQAFTDFGTKLKSLPSTDNAAWGQAAGDFAATLDGLAAEADDQKLGQTLKDLAASWREASPALGQTGDVARLTALLRDQPARLGEACG</sequence>
<organism evidence="1 2">
    <name type="scientific">Actinocorallia aurantiaca</name>
    <dbReference type="NCBI Taxonomy" id="46204"/>
    <lineage>
        <taxon>Bacteria</taxon>
        <taxon>Bacillati</taxon>
        <taxon>Actinomycetota</taxon>
        <taxon>Actinomycetes</taxon>
        <taxon>Streptosporangiales</taxon>
        <taxon>Thermomonosporaceae</taxon>
        <taxon>Actinocorallia</taxon>
    </lineage>
</organism>
<reference evidence="1 2" key="1">
    <citation type="journal article" date="2019" name="Int. J. Syst. Evol. Microbiol.">
        <title>The Global Catalogue of Microorganisms (GCM) 10K type strain sequencing project: providing services to taxonomists for standard genome sequencing and annotation.</title>
        <authorList>
            <consortium name="The Broad Institute Genomics Platform"/>
            <consortium name="The Broad Institute Genome Sequencing Center for Infectious Disease"/>
            <person name="Wu L."/>
            <person name="Ma J."/>
        </authorList>
    </citation>
    <scope>NUCLEOTIDE SEQUENCE [LARGE SCALE GENOMIC DNA]</scope>
    <source>
        <strain evidence="1 2">JCM 8201</strain>
    </source>
</reference>
<dbReference type="EMBL" id="BAAATZ010000037">
    <property type="protein sequence ID" value="GAA2738154.1"/>
    <property type="molecule type" value="Genomic_DNA"/>
</dbReference>
<dbReference type="Proteomes" id="UP001501842">
    <property type="component" value="Unassembled WGS sequence"/>
</dbReference>
<dbReference type="PROSITE" id="PS51257">
    <property type="entry name" value="PROKAR_LIPOPROTEIN"/>
    <property type="match status" value="1"/>
</dbReference>
<dbReference type="RefSeq" id="WP_344457754.1">
    <property type="nucleotide sequence ID" value="NZ_BAAATZ010000037.1"/>
</dbReference>
<comment type="caution">
    <text evidence="1">The sequence shown here is derived from an EMBL/GenBank/DDBJ whole genome shotgun (WGS) entry which is preliminary data.</text>
</comment>
<proteinExistence type="predicted"/>